<accession>A0A9Q1F3Z8</accession>
<protein>
    <submittedName>
        <fullName evidence="1">Uncharacterized protein</fullName>
    </submittedName>
</protein>
<evidence type="ECO:0000313" key="2">
    <source>
        <dbReference type="Proteomes" id="UP001152622"/>
    </source>
</evidence>
<dbReference type="Proteomes" id="UP001152622">
    <property type="component" value="Chromosome 9"/>
</dbReference>
<proteinExistence type="predicted"/>
<reference evidence="1" key="1">
    <citation type="journal article" date="2023" name="Science">
        <title>Genome structures resolve the early diversification of teleost fishes.</title>
        <authorList>
            <person name="Parey E."/>
            <person name="Louis A."/>
            <person name="Montfort J."/>
            <person name="Bouchez O."/>
            <person name="Roques C."/>
            <person name="Iampietro C."/>
            <person name="Lluch J."/>
            <person name="Castinel A."/>
            <person name="Donnadieu C."/>
            <person name="Desvignes T."/>
            <person name="Floi Bucao C."/>
            <person name="Jouanno E."/>
            <person name="Wen M."/>
            <person name="Mejri S."/>
            <person name="Dirks R."/>
            <person name="Jansen H."/>
            <person name="Henkel C."/>
            <person name="Chen W.J."/>
            <person name="Zahm M."/>
            <person name="Cabau C."/>
            <person name="Klopp C."/>
            <person name="Thompson A.W."/>
            <person name="Robinson-Rechavi M."/>
            <person name="Braasch I."/>
            <person name="Lecointre G."/>
            <person name="Bobe J."/>
            <person name="Postlethwait J.H."/>
            <person name="Berthelot C."/>
            <person name="Roest Crollius H."/>
            <person name="Guiguen Y."/>
        </authorList>
    </citation>
    <scope>NUCLEOTIDE SEQUENCE</scope>
    <source>
        <strain evidence="1">WJC10195</strain>
    </source>
</reference>
<organism evidence="1 2">
    <name type="scientific">Synaphobranchus kaupii</name>
    <name type="common">Kaup's arrowtooth eel</name>
    <dbReference type="NCBI Taxonomy" id="118154"/>
    <lineage>
        <taxon>Eukaryota</taxon>
        <taxon>Metazoa</taxon>
        <taxon>Chordata</taxon>
        <taxon>Craniata</taxon>
        <taxon>Vertebrata</taxon>
        <taxon>Euteleostomi</taxon>
        <taxon>Actinopterygii</taxon>
        <taxon>Neopterygii</taxon>
        <taxon>Teleostei</taxon>
        <taxon>Anguilliformes</taxon>
        <taxon>Synaphobranchidae</taxon>
        <taxon>Synaphobranchus</taxon>
    </lineage>
</organism>
<dbReference type="AlphaFoldDB" id="A0A9Q1F3Z8"/>
<evidence type="ECO:0000313" key="1">
    <source>
        <dbReference type="EMBL" id="KAJ8350514.1"/>
    </source>
</evidence>
<comment type="caution">
    <text evidence="1">The sequence shown here is derived from an EMBL/GenBank/DDBJ whole genome shotgun (WGS) entry which is preliminary data.</text>
</comment>
<sequence length="97" mass="11074">MFCRCDYTTDNVHVAIHWNMSEPVEPLRSDQDISPDTVNSDCYVEVNVMQLHYVTAMFCVPQMDPPSARSQICRYNNAGLPRCMALSIGRPNFHSYA</sequence>
<name>A0A9Q1F3Z8_SYNKA</name>
<gene>
    <name evidence="1" type="ORF">SKAU_G00256440</name>
</gene>
<keyword evidence="2" id="KW-1185">Reference proteome</keyword>
<dbReference type="EMBL" id="JAINUF010000009">
    <property type="protein sequence ID" value="KAJ8350514.1"/>
    <property type="molecule type" value="Genomic_DNA"/>
</dbReference>